<evidence type="ECO:0000259" key="12">
    <source>
        <dbReference type="SMART" id="SM00836"/>
    </source>
</evidence>
<evidence type="ECO:0000256" key="6">
    <source>
        <dbReference type="ARBA" id="ARBA00022741"/>
    </source>
</evidence>
<dbReference type="AlphaFoldDB" id="A0A430KQ17"/>
<keyword evidence="7 11" id="KW-0067">ATP-binding</keyword>
<keyword evidence="5 11" id="KW-0436">Ligase</keyword>
<dbReference type="Pfam" id="PF02092">
    <property type="entry name" value="tRNA_synt_2f"/>
    <property type="match status" value="1"/>
</dbReference>
<comment type="caution">
    <text evidence="13">The sequence shown here is derived from an EMBL/GenBank/DDBJ whole genome shotgun (WGS) entry which is preliminary data.</text>
</comment>
<evidence type="ECO:0000313" key="13">
    <source>
        <dbReference type="EMBL" id="RTE65443.1"/>
    </source>
</evidence>
<dbReference type="Proteomes" id="UP000283087">
    <property type="component" value="Unassembled WGS sequence"/>
</dbReference>
<evidence type="ECO:0000256" key="2">
    <source>
        <dbReference type="ARBA" id="ARBA00008226"/>
    </source>
</evidence>
<dbReference type="EMBL" id="RQXW01000010">
    <property type="protein sequence ID" value="RTE65443.1"/>
    <property type="molecule type" value="Genomic_DNA"/>
</dbReference>
<evidence type="ECO:0000256" key="7">
    <source>
        <dbReference type="ARBA" id="ARBA00022840"/>
    </source>
</evidence>
<dbReference type="GO" id="GO:0006420">
    <property type="term" value="P:arginyl-tRNA aminoacylation"/>
    <property type="evidence" value="ECO:0007669"/>
    <property type="project" value="InterPro"/>
</dbReference>
<dbReference type="InterPro" id="IPR006194">
    <property type="entry name" value="Gly-tRNA-synth_heterodimer"/>
</dbReference>
<dbReference type="GO" id="GO:0005524">
    <property type="term" value="F:ATP binding"/>
    <property type="evidence" value="ECO:0007669"/>
    <property type="project" value="UniProtKB-UniRule"/>
</dbReference>
<name>A0A430KQ17_9GAMM</name>
<evidence type="ECO:0000256" key="10">
    <source>
        <dbReference type="ARBA" id="ARBA00047937"/>
    </source>
</evidence>
<dbReference type="SMART" id="SM00836">
    <property type="entry name" value="DALR_1"/>
    <property type="match status" value="1"/>
</dbReference>
<comment type="similarity">
    <text evidence="2 11">Belongs to the class-II aminoacyl-tRNA synthetase family.</text>
</comment>
<dbReference type="InterPro" id="IPR008909">
    <property type="entry name" value="DALR_anticod-bd"/>
</dbReference>
<dbReference type="PANTHER" id="PTHR30075:SF2">
    <property type="entry name" value="GLYCINE--TRNA LIGASE, CHLOROPLASTIC_MITOCHONDRIAL 2"/>
    <property type="match status" value="1"/>
</dbReference>
<dbReference type="PRINTS" id="PR01045">
    <property type="entry name" value="TRNASYNTHGB"/>
</dbReference>
<accession>A0A430KQ17</accession>
<dbReference type="GO" id="GO:0005829">
    <property type="term" value="C:cytosol"/>
    <property type="evidence" value="ECO:0007669"/>
    <property type="project" value="TreeGrafter"/>
</dbReference>
<evidence type="ECO:0000256" key="9">
    <source>
        <dbReference type="ARBA" id="ARBA00023146"/>
    </source>
</evidence>
<proteinExistence type="inferred from homology"/>
<dbReference type="SUPFAM" id="SSF109604">
    <property type="entry name" value="HD-domain/PDEase-like"/>
    <property type="match status" value="1"/>
</dbReference>
<keyword evidence="9 11" id="KW-0030">Aminoacyl-tRNA synthetase</keyword>
<evidence type="ECO:0000256" key="4">
    <source>
        <dbReference type="ARBA" id="ARBA00022490"/>
    </source>
</evidence>
<dbReference type="GO" id="GO:0004814">
    <property type="term" value="F:arginine-tRNA ligase activity"/>
    <property type="evidence" value="ECO:0007669"/>
    <property type="project" value="InterPro"/>
</dbReference>
<keyword evidence="8 11" id="KW-0648">Protein biosynthesis</keyword>
<gene>
    <name evidence="11" type="primary">glyS</name>
    <name evidence="13" type="ORF">EH243_12310</name>
</gene>
<comment type="subunit">
    <text evidence="3 11">Tetramer of two alpha and two beta subunits.</text>
</comment>
<dbReference type="Pfam" id="PF05746">
    <property type="entry name" value="DALR_1"/>
    <property type="match status" value="1"/>
</dbReference>
<feature type="domain" description="DALR anticodon binding" evidence="12">
    <location>
        <begin position="592"/>
        <end position="695"/>
    </location>
</feature>
<evidence type="ECO:0000256" key="11">
    <source>
        <dbReference type="HAMAP-Rule" id="MF_00255"/>
    </source>
</evidence>
<dbReference type="PROSITE" id="PS50861">
    <property type="entry name" value="AA_TRNA_LIGASE_II_GLYAB"/>
    <property type="match status" value="1"/>
</dbReference>
<evidence type="ECO:0000256" key="5">
    <source>
        <dbReference type="ARBA" id="ARBA00022598"/>
    </source>
</evidence>
<evidence type="ECO:0000256" key="8">
    <source>
        <dbReference type="ARBA" id="ARBA00022917"/>
    </source>
</evidence>
<keyword evidence="4 11" id="KW-0963">Cytoplasm</keyword>
<comment type="catalytic activity">
    <reaction evidence="10 11">
        <text>tRNA(Gly) + glycine + ATP = glycyl-tRNA(Gly) + AMP + diphosphate</text>
        <dbReference type="Rhea" id="RHEA:16013"/>
        <dbReference type="Rhea" id="RHEA-COMP:9664"/>
        <dbReference type="Rhea" id="RHEA-COMP:9683"/>
        <dbReference type="ChEBI" id="CHEBI:30616"/>
        <dbReference type="ChEBI" id="CHEBI:33019"/>
        <dbReference type="ChEBI" id="CHEBI:57305"/>
        <dbReference type="ChEBI" id="CHEBI:78442"/>
        <dbReference type="ChEBI" id="CHEBI:78522"/>
        <dbReference type="ChEBI" id="CHEBI:456215"/>
        <dbReference type="EC" id="6.1.1.14"/>
    </reaction>
</comment>
<sequence>MTDSVNRQDFLFELGTEELPPKALKTLSAALEKEVIAGIKELFGKQAEALFTDTKVHSYAAPRRLALLINNLADEIPSSTFQMQGPPARIAFDEQGAPSKALQGFARKCGTDVENLEEIDGKMCFSQSLPAKAIANELPAIIEHALSKLPIPKRMRWGASRTEFVRPVKWLVMLMGDQVIECEILGLKAGRNTRGHRFHYNHDIELNQANEYLENLESVGMVIADFDERREKIRAQVEAEGASVHGIAQIDEELLDEVTALNEWPVALTGRFDERFLDVPAEALISSMKEHQKYFHLTDNNGQLMPFFITIANIESTDPAQVISGNEKVIRPRLADAAFFFETDKKRTLESRIEDLKSIVFQKDLGTLHDKAVRVATLAKHIAAKLGQDQAKAERAAMLAKTDLMTDMVYEFTDLQGLMGYHYALNDDEDQGVAQAQNEQYMPRFSGDELPQSEPGIAVALADRLDTLTGLFGINQPPTGSKDPFALRRASLGVLRIIVERQLNLDLEDLIQVAANNYQDLPAQDGLVTRITDFMLERFRAWYDDEGIAIEAYLAVHALRPTSPLEFNQRVQAVSHFRTLSEADALAAANKRVSNILSKQDATVADSVSEALLQEDAEKALAKAVAEKTVQLAPLFAEGNFKEVLEQLAELRPVVDKFFDEVMVMADDEAVRNNRLALLKQLRNLFLGVADISALS</sequence>
<dbReference type="EC" id="6.1.1.14" evidence="11"/>
<dbReference type="InterPro" id="IPR015944">
    <property type="entry name" value="Gly-tRNA-synth_bsu"/>
</dbReference>
<dbReference type="PANTHER" id="PTHR30075">
    <property type="entry name" value="GLYCYL-TRNA SYNTHETASE"/>
    <property type="match status" value="1"/>
</dbReference>
<dbReference type="GO" id="GO:0004820">
    <property type="term" value="F:glycine-tRNA ligase activity"/>
    <property type="evidence" value="ECO:0007669"/>
    <property type="project" value="UniProtKB-UniRule"/>
</dbReference>
<evidence type="ECO:0000313" key="14">
    <source>
        <dbReference type="Proteomes" id="UP000283087"/>
    </source>
</evidence>
<evidence type="ECO:0000256" key="1">
    <source>
        <dbReference type="ARBA" id="ARBA00004496"/>
    </source>
</evidence>
<comment type="subcellular location">
    <subcellularLocation>
        <location evidence="1 11">Cytoplasm</location>
    </subcellularLocation>
</comment>
<keyword evidence="14" id="KW-1185">Reference proteome</keyword>
<keyword evidence="6 11" id="KW-0547">Nucleotide-binding</keyword>
<protein>
    <recommendedName>
        <fullName evidence="11">Glycine--tRNA ligase beta subunit</fullName>
        <ecNumber evidence="11">6.1.1.14</ecNumber>
    </recommendedName>
    <alternativeName>
        <fullName evidence="11">Glycyl-tRNA synthetase beta subunit</fullName>
        <shortName evidence="11">GlyRS</shortName>
    </alternativeName>
</protein>
<evidence type="ECO:0000256" key="3">
    <source>
        <dbReference type="ARBA" id="ARBA00011209"/>
    </source>
</evidence>
<organism evidence="13 14">
    <name type="scientific">Amphritea opalescens</name>
    <dbReference type="NCBI Taxonomy" id="2490544"/>
    <lineage>
        <taxon>Bacteria</taxon>
        <taxon>Pseudomonadati</taxon>
        <taxon>Pseudomonadota</taxon>
        <taxon>Gammaproteobacteria</taxon>
        <taxon>Oceanospirillales</taxon>
        <taxon>Oceanospirillaceae</taxon>
        <taxon>Amphritea</taxon>
    </lineage>
</organism>
<dbReference type="NCBIfam" id="TIGR00211">
    <property type="entry name" value="glyS"/>
    <property type="match status" value="1"/>
</dbReference>
<dbReference type="OrthoDB" id="9775440at2"/>
<dbReference type="HAMAP" id="MF_00255">
    <property type="entry name" value="Gly_tRNA_synth_beta"/>
    <property type="match status" value="1"/>
</dbReference>
<reference evidence="13 14" key="1">
    <citation type="submission" date="2018-11" db="EMBL/GenBank/DDBJ databases">
        <title>The draft genome sequence of Amphritea opalescens ANRC-JH13T.</title>
        <authorList>
            <person name="Fang Z."/>
            <person name="Zhang Y."/>
            <person name="Han X."/>
        </authorList>
    </citation>
    <scope>NUCLEOTIDE SEQUENCE [LARGE SCALE GENOMIC DNA]</scope>
    <source>
        <strain evidence="13 14">ANRC-JH13</strain>
    </source>
</reference>
<dbReference type="GO" id="GO:0006426">
    <property type="term" value="P:glycyl-tRNA aminoacylation"/>
    <property type="evidence" value="ECO:0007669"/>
    <property type="project" value="UniProtKB-UniRule"/>
</dbReference>
<dbReference type="RefSeq" id="WP_126158970.1">
    <property type="nucleotide sequence ID" value="NZ_RQXW01000010.1"/>
</dbReference>